<dbReference type="PROSITE" id="PS00036">
    <property type="entry name" value="BZIP_BASIC"/>
    <property type="match status" value="1"/>
</dbReference>
<name>A0ABR3X9F2_9PEZI</name>
<protein>
    <recommendedName>
        <fullName evidence="7">BZIP domain-containing protein</fullName>
    </recommendedName>
</protein>
<evidence type="ECO:0000256" key="1">
    <source>
        <dbReference type="ARBA" id="ARBA00004123"/>
    </source>
</evidence>
<evidence type="ECO:0000256" key="5">
    <source>
        <dbReference type="SAM" id="Coils"/>
    </source>
</evidence>
<feature type="compositionally biased region" description="Low complexity" evidence="6">
    <location>
        <begin position="275"/>
        <end position="294"/>
    </location>
</feature>
<evidence type="ECO:0000313" key="9">
    <source>
        <dbReference type="Proteomes" id="UP001586593"/>
    </source>
</evidence>
<dbReference type="Pfam" id="PF00170">
    <property type="entry name" value="bZIP_1"/>
    <property type="match status" value="1"/>
</dbReference>
<evidence type="ECO:0000259" key="7">
    <source>
        <dbReference type="PROSITE" id="PS50217"/>
    </source>
</evidence>
<feature type="domain" description="BZIP" evidence="7">
    <location>
        <begin position="171"/>
        <end position="234"/>
    </location>
</feature>
<comment type="caution">
    <text evidence="8">The sequence shown here is derived from an EMBL/GenBank/DDBJ whole genome shotgun (WGS) entry which is preliminary data.</text>
</comment>
<feature type="region of interest" description="Disordered" evidence="6">
    <location>
        <begin position="258"/>
        <end position="346"/>
    </location>
</feature>
<feature type="coiled-coil region" evidence="5">
    <location>
        <begin position="185"/>
        <end position="223"/>
    </location>
</feature>
<keyword evidence="4" id="KW-0539">Nucleus</keyword>
<feature type="compositionally biased region" description="Basic residues" evidence="6">
    <location>
        <begin position="153"/>
        <end position="162"/>
    </location>
</feature>
<dbReference type="Proteomes" id="UP001586593">
    <property type="component" value="Unassembled WGS sequence"/>
</dbReference>
<evidence type="ECO:0000256" key="3">
    <source>
        <dbReference type="ARBA" id="ARBA00023163"/>
    </source>
</evidence>
<comment type="subcellular location">
    <subcellularLocation>
        <location evidence="1">Nucleus</location>
    </subcellularLocation>
</comment>
<gene>
    <name evidence="8" type="ORF">VTK73DRAFT_1617</name>
</gene>
<accession>A0ABR3X9F2</accession>
<evidence type="ECO:0000256" key="4">
    <source>
        <dbReference type="ARBA" id="ARBA00023242"/>
    </source>
</evidence>
<dbReference type="CDD" id="cd14687">
    <property type="entry name" value="bZIP_ATF2"/>
    <property type="match status" value="1"/>
</dbReference>
<keyword evidence="5" id="KW-0175">Coiled coil</keyword>
<feature type="compositionally biased region" description="Pro residues" evidence="6">
    <location>
        <begin position="139"/>
        <end position="149"/>
    </location>
</feature>
<dbReference type="EMBL" id="JAZHXJ010000140">
    <property type="protein sequence ID" value="KAL1872307.1"/>
    <property type="molecule type" value="Genomic_DNA"/>
</dbReference>
<feature type="compositionally biased region" description="Basic and acidic residues" evidence="6">
    <location>
        <begin position="163"/>
        <end position="177"/>
    </location>
</feature>
<dbReference type="PROSITE" id="PS50217">
    <property type="entry name" value="BZIP"/>
    <property type="match status" value="1"/>
</dbReference>
<evidence type="ECO:0000256" key="6">
    <source>
        <dbReference type="SAM" id="MobiDB-lite"/>
    </source>
</evidence>
<feature type="region of interest" description="Disordered" evidence="6">
    <location>
        <begin position="49"/>
        <end position="177"/>
    </location>
</feature>
<dbReference type="Gene3D" id="1.20.5.170">
    <property type="match status" value="1"/>
</dbReference>
<keyword evidence="3" id="KW-0804">Transcription</keyword>
<keyword evidence="2" id="KW-0805">Transcription regulation</keyword>
<organism evidence="8 9">
    <name type="scientific">Phialemonium thermophilum</name>
    <dbReference type="NCBI Taxonomy" id="223376"/>
    <lineage>
        <taxon>Eukaryota</taxon>
        <taxon>Fungi</taxon>
        <taxon>Dikarya</taxon>
        <taxon>Ascomycota</taxon>
        <taxon>Pezizomycotina</taxon>
        <taxon>Sordariomycetes</taxon>
        <taxon>Sordariomycetidae</taxon>
        <taxon>Cephalothecales</taxon>
        <taxon>Cephalothecaceae</taxon>
        <taxon>Phialemonium</taxon>
    </lineage>
</organism>
<dbReference type="PANTHER" id="PTHR19304">
    <property type="entry name" value="CYCLIC-AMP RESPONSE ELEMENT BINDING PROTEIN"/>
    <property type="match status" value="1"/>
</dbReference>
<keyword evidence="9" id="KW-1185">Reference proteome</keyword>
<dbReference type="InterPro" id="IPR004827">
    <property type="entry name" value="bZIP"/>
</dbReference>
<feature type="compositionally biased region" description="Polar residues" evidence="6">
    <location>
        <begin position="305"/>
        <end position="317"/>
    </location>
</feature>
<sequence length="346" mass="37947">MRAMENPSRFPEGYPDAYSGTAFAHAGARDPAGAHERQSLKVYKSQLLAGNTGLPGSPKPQTNVWAPMSLDGNDDRFDNQQLAIDPSLYESKDTVLALPLHEGGPSTTPESPALSPRRASSTKSGPHEIIKSGSTSTLPTPPAPPPPPALLSAKKRKTRKTKRDAGGAKDEEKRTKFLERNRIAASKCREKKKQYVSELEETKSELEAQHTQLQMEYNGLLTEVSGLKHHIMTHAKCNDPNIDRWLSNEARKFVQTSNDLFGAPPADGLSQTAYSSHTRNPSTSSSRQSISINPFDTGSRRDSLAYSQGTSLQTSPTDVMFPPFDKLQGDPSMNYDHMPDHLLNPE</sequence>
<evidence type="ECO:0000313" key="8">
    <source>
        <dbReference type="EMBL" id="KAL1872307.1"/>
    </source>
</evidence>
<dbReference type="SMART" id="SM00338">
    <property type="entry name" value="BRLZ"/>
    <property type="match status" value="1"/>
</dbReference>
<reference evidence="8 9" key="1">
    <citation type="journal article" date="2024" name="Commun. Biol.">
        <title>Comparative genomic analysis of thermophilic fungi reveals convergent evolutionary adaptations and gene losses.</title>
        <authorList>
            <person name="Steindorff A.S."/>
            <person name="Aguilar-Pontes M.V."/>
            <person name="Robinson A.J."/>
            <person name="Andreopoulos B."/>
            <person name="LaButti K."/>
            <person name="Kuo A."/>
            <person name="Mondo S."/>
            <person name="Riley R."/>
            <person name="Otillar R."/>
            <person name="Haridas S."/>
            <person name="Lipzen A."/>
            <person name="Grimwood J."/>
            <person name="Schmutz J."/>
            <person name="Clum A."/>
            <person name="Reid I.D."/>
            <person name="Moisan M.C."/>
            <person name="Butler G."/>
            <person name="Nguyen T.T.M."/>
            <person name="Dewar K."/>
            <person name="Conant G."/>
            <person name="Drula E."/>
            <person name="Henrissat B."/>
            <person name="Hansel C."/>
            <person name="Singer S."/>
            <person name="Hutchinson M.I."/>
            <person name="de Vries R.P."/>
            <person name="Natvig D.O."/>
            <person name="Powell A.J."/>
            <person name="Tsang A."/>
            <person name="Grigoriev I.V."/>
        </authorList>
    </citation>
    <scope>NUCLEOTIDE SEQUENCE [LARGE SCALE GENOMIC DNA]</scope>
    <source>
        <strain evidence="8 9">ATCC 24622</strain>
    </source>
</reference>
<feature type="region of interest" description="Disordered" evidence="6">
    <location>
        <begin position="1"/>
        <end position="20"/>
    </location>
</feature>
<evidence type="ECO:0000256" key="2">
    <source>
        <dbReference type="ARBA" id="ARBA00023015"/>
    </source>
</evidence>
<dbReference type="InterPro" id="IPR051027">
    <property type="entry name" value="bZIP_transcription_factors"/>
</dbReference>
<proteinExistence type="predicted"/>
<dbReference type="InterPro" id="IPR046347">
    <property type="entry name" value="bZIP_sf"/>
</dbReference>
<dbReference type="SUPFAM" id="SSF57959">
    <property type="entry name" value="Leucine zipper domain"/>
    <property type="match status" value="1"/>
</dbReference>